<dbReference type="SUPFAM" id="SSF57850">
    <property type="entry name" value="RING/U-box"/>
    <property type="match status" value="1"/>
</dbReference>
<comment type="caution">
    <text evidence="6">The sequence shown here is derived from an EMBL/GenBank/DDBJ whole genome shotgun (WGS) entry which is preliminary data.</text>
</comment>
<evidence type="ECO:0000259" key="5">
    <source>
        <dbReference type="PROSITE" id="PS50089"/>
    </source>
</evidence>
<organism evidence="6 7">
    <name type="scientific">Miscanthus lutarioriparius</name>
    <dbReference type="NCBI Taxonomy" id="422564"/>
    <lineage>
        <taxon>Eukaryota</taxon>
        <taxon>Viridiplantae</taxon>
        <taxon>Streptophyta</taxon>
        <taxon>Embryophyta</taxon>
        <taxon>Tracheophyta</taxon>
        <taxon>Spermatophyta</taxon>
        <taxon>Magnoliopsida</taxon>
        <taxon>Liliopsida</taxon>
        <taxon>Poales</taxon>
        <taxon>Poaceae</taxon>
        <taxon>PACMAD clade</taxon>
        <taxon>Panicoideae</taxon>
        <taxon>Andropogonodae</taxon>
        <taxon>Andropogoneae</taxon>
        <taxon>Saccharinae</taxon>
        <taxon>Miscanthus</taxon>
    </lineage>
</organism>
<evidence type="ECO:0000256" key="4">
    <source>
        <dbReference type="PROSITE-ProRule" id="PRU00175"/>
    </source>
</evidence>
<dbReference type="Proteomes" id="UP000604825">
    <property type="component" value="Unassembled WGS sequence"/>
</dbReference>
<accession>A0A811NDK5</accession>
<dbReference type="InterPro" id="IPR017907">
    <property type="entry name" value="Znf_RING_CS"/>
</dbReference>
<dbReference type="Gene3D" id="3.30.40.10">
    <property type="entry name" value="Zinc/RING finger domain, C3HC4 (zinc finger)"/>
    <property type="match status" value="1"/>
</dbReference>
<gene>
    <name evidence="6" type="ORF">NCGR_LOCUS13849</name>
</gene>
<dbReference type="PROSITE" id="PS00518">
    <property type="entry name" value="ZF_RING_1"/>
    <property type="match status" value="1"/>
</dbReference>
<dbReference type="PROSITE" id="PS50089">
    <property type="entry name" value="ZF_RING_2"/>
    <property type="match status" value="1"/>
</dbReference>
<proteinExistence type="predicted"/>
<evidence type="ECO:0000313" key="6">
    <source>
        <dbReference type="EMBL" id="CAD6220332.1"/>
    </source>
</evidence>
<dbReference type="SMART" id="SM00184">
    <property type="entry name" value="RING"/>
    <property type="match status" value="1"/>
</dbReference>
<keyword evidence="7" id="KW-1185">Reference proteome</keyword>
<dbReference type="InterPro" id="IPR001841">
    <property type="entry name" value="Znf_RING"/>
</dbReference>
<evidence type="ECO:0000256" key="1">
    <source>
        <dbReference type="ARBA" id="ARBA00022723"/>
    </source>
</evidence>
<dbReference type="GO" id="GO:0016567">
    <property type="term" value="P:protein ubiquitination"/>
    <property type="evidence" value="ECO:0007669"/>
    <property type="project" value="TreeGrafter"/>
</dbReference>
<evidence type="ECO:0000256" key="3">
    <source>
        <dbReference type="ARBA" id="ARBA00022833"/>
    </source>
</evidence>
<feature type="domain" description="RING-type" evidence="5">
    <location>
        <begin position="157"/>
        <end position="195"/>
    </location>
</feature>
<evidence type="ECO:0000313" key="7">
    <source>
        <dbReference type="Proteomes" id="UP000604825"/>
    </source>
</evidence>
<keyword evidence="3" id="KW-0862">Zinc</keyword>
<protein>
    <recommendedName>
        <fullName evidence="5">RING-type domain-containing protein</fullName>
    </recommendedName>
</protein>
<dbReference type="PANTHER" id="PTHR15315">
    <property type="entry name" value="RING FINGER PROTEIN 41, 151"/>
    <property type="match status" value="1"/>
</dbReference>
<dbReference type="InterPro" id="IPR013083">
    <property type="entry name" value="Znf_RING/FYVE/PHD"/>
</dbReference>
<name>A0A811NDK5_9POAL</name>
<dbReference type="GO" id="GO:0061630">
    <property type="term" value="F:ubiquitin protein ligase activity"/>
    <property type="evidence" value="ECO:0007669"/>
    <property type="project" value="TreeGrafter"/>
</dbReference>
<sequence length="267" mass="30610">MAQRGELGRQLPLRGPLKALEADIHHANAMADAVQRNYGGACVQMRLSFSSLAPFFLYFIQWLDCGCCYALPSYLGLFHILICKVYADGDSSVSTYERRASLREFYAIIYPILQQLESTLIERDLKGKGRCKDIVSRRRMEDWKKLSGKDLEREDECGICMEACTKMVLPNCSHAMCIKCYRDWYKRSESCPFCRGSLKRIRSRDLWVLTNYNDVIDPAHLERENSYLLGPSTGDRSWHEKLNVLCTVLTKSSARNDAAVHLRCDLV</sequence>
<dbReference type="AlphaFoldDB" id="A0A811NDK5"/>
<dbReference type="PANTHER" id="PTHR15315:SF115">
    <property type="entry name" value="OS07G0275300 PROTEIN"/>
    <property type="match status" value="1"/>
</dbReference>
<dbReference type="Pfam" id="PF13639">
    <property type="entry name" value="zf-RING_2"/>
    <property type="match status" value="1"/>
</dbReference>
<dbReference type="GO" id="GO:0008270">
    <property type="term" value="F:zinc ion binding"/>
    <property type="evidence" value="ECO:0007669"/>
    <property type="project" value="UniProtKB-KW"/>
</dbReference>
<dbReference type="OrthoDB" id="1630758at2759"/>
<dbReference type="EMBL" id="CAJGYO010000003">
    <property type="protein sequence ID" value="CAD6220332.1"/>
    <property type="molecule type" value="Genomic_DNA"/>
</dbReference>
<dbReference type="FunFam" id="3.30.40.10:FF:000660">
    <property type="entry name" value="RING/U-box superfamily protein"/>
    <property type="match status" value="1"/>
</dbReference>
<evidence type="ECO:0000256" key="2">
    <source>
        <dbReference type="ARBA" id="ARBA00022771"/>
    </source>
</evidence>
<reference evidence="6" key="1">
    <citation type="submission" date="2020-10" db="EMBL/GenBank/DDBJ databases">
        <authorList>
            <person name="Han B."/>
            <person name="Lu T."/>
            <person name="Zhao Q."/>
            <person name="Huang X."/>
            <person name="Zhao Y."/>
        </authorList>
    </citation>
    <scope>NUCLEOTIDE SEQUENCE</scope>
</reference>
<keyword evidence="2 4" id="KW-0863">Zinc-finger</keyword>
<keyword evidence="1" id="KW-0479">Metal-binding</keyword>